<dbReference type="NCBIfam" id="NF002881">
    <property type="entry name" value="PRK03343.1"/>
    <property type="match status" value="1"/>
</dbReference>
<dbReference type="EMBL" id="CAEZSO010000024">
    <property type="protein sequence ID" value="CAB4537033.1"/>
    <property type="molecule type" value="Genomic_DNA"/>
</dbReference>
<dbReference type="CDD" id="cd00955">
    <property type="entry name" value="Transaldolase_like"/>
    <property type="match status" value="1"/>
</dbReference>
<dbReference type="PANTHER" id="PTHR10683:SF31">
    <property type="entry name" value="TRANSALDOLASE"/>
    <property type="match status" value="1"/>
</dbReference>
<comment type="similarity">
    <text evidence="4">Belongs to the transaldolase family. Type 2 subfamily.</text>
</comment>
<sequence>MRPTQSLQNAGQSIWLDNITRGMLGSGELQRYVDELSVTGLTSNPSIFQKAFTETSDYQTAIAAAKTSSPEELFMQLAIEDLQAAADVFADVHARTDGVDGWVSLEVSPLLAYDAQSTIEAAVEVHQRLARPNVFIKIPGTPQGLPAVEEAIYRGIPVNVTLLFSLQQYLDCVAAYQRGIMRRIADGLNPDVASVASVFISRWDAAVVGRVPAELTGKLALAVGESVHHAYVHMLNDTTQQTIATSGGRPQRLLFASTSTKDPSASDTVYVEGLIAPNTINTMPDATLQAFADHGRVGRILDGSGGTSQAVLAAFAEQGIDVPALGVELQEQGAQAFVTAWQDLMQVLARS</sequence>
<evidence type="ECO:0000313" key="9">
    <source>
        <dbReference type="EMBL" id="CAB4537033.1"/>
    </source>
</evidence>
<keyword evidence="7" id="KW-0570">Pentose shunt</keyword>
<proteinExistence type="inferred from homology"/>
<dbReference type="InterPro" id="IPR001585">
    <property type="entry name" value="TAL/FSA"/>
</dbReference>
<comment type="function">
    <text evidence="1">Transaldolase is important for the balance of metabolites in the pentose-phosphate pathway.</text>
</comment>
<organism evidence="9">
    <name type="scientific">freshwater metagenome</name>
    <dbReference type="NCBI Taxonomy" id="449393"/>
    <lineage>
        <taxon>unclassified sequences</taxon>
        <taxon>metagenomes</taxon>
        <taxon>ecological metagenomes</taxon>
    </lineage>
</organism>
<evidence type="ECO:0000256" key="4">
    <source>
        <dbReference type="ARBA" id="ARBA00008426"/>
    </source>
</evidence>
<dbReference type="GO" id="GO:0005737">
    <property type="term" value="C:cytoplasm"/>
    <property type="evidence" value="ECO:0007669"/>
    <property type="project" value="UniProtKB-SubCell"/>
</dbReference>
<dbReference type="InterPro" id="IPR013785">
    <property type="entry name" value="Aldolase_TIM"/>
</dbReference>
<evidence type="ECO:0000256" key="7">
    <source>
        <dbReference type="ARBA" id="ARBA00023126"/>
    </source>
</evidence>
<dbReference type="GO" id="GO:0006098">
    <property type="term" value="P:pentose-phosphate shunt"/>
    <property type="evidence" value="ECO:0007669"/>
    <property type="project" value="UniProtKB-UniPathway"/>
</dbReference>
<accession>A0A6J6BF54</accession>
<keyword evidence="6" id="KW-0808">Transferase</keyword>
<dbReference type="Pfam" id="PF00923">
    <property type="entry name" value="TAL_FSA"/>
    <property type="match status" value="1"/>
</dbReference>
<gene>
    <name evidence="9" type="ORF">UFOPK1446_00201</name>
</gene>
<dbReference type="GO" id="GO:0004801">
    <property type="term" value="F:transaldolase activity"/>
    <property type="evidence" value="ECO:0007669"/>
    <property type="project" value="InterPro"/>
</dbReference>
<reference evidence="9" key="1">
    <citation type="submission" date="2020-05" db="EMBL/GenBank/DDBJ databases">
        <authorList>
            <person name="Chiriac C."/>
            <person name="Salcher M."/>
            <person name="Ghai R."/>
            <person name="Kavagutti S V."/>
        </authorList>
    </citation>
    <scope>NUCLEOTIDE SEQUENCE</scope>
</reference>
<dbReference type="AlphaFoldDB" id="A0A6J6BF54"/>
<dbReference type="UniPathway" id="UPA00115"/>
<evidence type="ECO:0000256" key="6">
    <source>
        <dbReference type="ARBA" id="ARBA00022679"/>
    </source>
</evidence>
<comment type="pathway">
    <text evidence="3">Carbohydrate degradation; pentose phosphate pathway.</text>
</comment>
<protein>
    <submittedName>
        <fullName evidence="9">Unannotated protein</fullName>
    </submittedName>
</protein>
<evidence type="ECO:0000256" key="2">
    <source>
        <dbReference type="ARBA" id="ARBA00004496"/>
    </source>
</evidence>
<keyword evidence="8" id="KW-0704">Schiff base</keyword>
<evidence type="ECO:0000256" key="8">
    <source>
        <dbReference type="ARBA" id="ARBA00023270"/>
    </source>
</evidence>
<dbReference type="PANTHER" id="PTHR10683">
    <property type="entry name" value="TRANSALDOLASE"/>
    <property type="match status" value="1"/>
</dbReference>
<dbReference type="NCBIfam" id="TIGR00876">
    <property type="entry name" value="tal_mycobact"/>
    <property type="match status" value="1"/>
</dbReference>
<dbReference type="HAMAP" id="MF_00493">
    <property type="entry name" value="Transaldolase_2"/>
    <property type="match status" value="1"/>
</dbReference>
<comment type="subcellular location">
    <subcellularLocation>
        <location evidence="2">Cytoplasm</location>
    </subcellularLocation>
</comment>
<dbReference type="PIRSF" id="PIRSF036915">
    <property type="entry name" value="Trnald_Bac_Plnt"/>
    <property type="match status" value="1"/>
</dbReference>
<name>A0A6J6BF54_9ZZZZ</name>
<evidence type="ECO:0000256" key="5">
    <source>
        <dbReference type="ARBA" id="ARBA00022490"/>
    </source>
</evidence>
<keyword evidence="5" id="KW-0963">Cytoplasm</keyword>
<evidence type="ECO:0000256" key="1">
    <source>
        <dbReference type="ARBA" id="ARBA00003518"/>
    </source>
</evidence>
<dbReference type="Gene3D" id="3.20.20.70">
    <property type="entry name" value="Aldolase class I"/>
    <property type="match status" value="1"/>
</dbReference>
<dbReference type="InterPro" id="IPR004732">
    <property type="entry name" value="Transaldolase_2"/>
</dbReference>
<dbReference type="SUPFAM" id="SSF51569">
    <property type="entry name" value="Aldolase"/>
    <property type="match status" value="1"/>
</dbReference>
<evidence type="ECO:0000256" key="3">
    <source>
        <dbReference type="ARBA" id="ARBA00004959"/>
    </source>
</evidence>
<dbReference type="GO" id="GO:0005975">
    <property type="term" value="P:carbohydrate metabolic process"/>
    <property type="evidence" value="ECO:0007669"/>
    <property type="project" value="InterPro"/>
</dbReference>